<evidence type="ECO:0000256" key="2">
    <source>
        <dbReference type="ARBA" id="ARBA00022490"/>
    </source>
</evidence>
<comment type="caution">
    <text evidence="17">The sequence shown here is derived from an EMBL/GenBank/DDBJ whole genome shotgun (WGS) entry which is preliminary data.</text>
</comment>
<dbReference type="InterPro" id="IPR036876">
    <property type="entry name" value="UVR_dom_sf"/>
</dbReference>
<dbReference type="InterPro" id="IPR001943">
    <property type="entry name" value="UVR_dom"/>
</dbReference>
<dbReference type="OrthoDB" id="9804933at2"/>
<dbReference type="InterPro" id="IPR038476">
    <property type="entry name" value="UvrC_RNase_H_dom_sf"/>
</dbReference>
<gene>
    <name evidence="13" type="primary">uvrC</name>
    <name evidence="17" type="ORF">DU000_04270</name>
</gene>
<dbReference type="InterPro" id="IPR000305">
    <property type="entry name" value="GIY-YIG_endonuc"/>
</dbReference>
<comment type="function">
    <text evidence="8 13">The UvrABC repair system catalyzes the recognition and processing of DNA lesions. UvrC both incises the 5' and 3' sides of the lesion. The N-terminal half is responsible for the 3' incision and the C-terminal half is responsible for the 5' incision.</text>
</comment>
<reference evidence="17 18" key="1">
    <citation type="journal article" date="2018" name="Int. J. Syst. Evol. Microbiol.">
        <title>Parvibium lacunae gen. nov., sp. nov., a new member of the family Alcaligenaceae isolated from a freshwater pond.</title>
        <authorList>
            <person name="Chen W.M."/>
            <person name="Xie P.B."/>
            <person name="Hsu M.Y."/>
            <person name="Sheu S.Y."/>
        </authorList>
    </citation>
    <scope>NUCLEOTIDE SEQUENCE [LARGE SCALE GENOMIC DNA]</scope>
    <source>
        <strain evidence="17 18">KMB9</strain>
    </source>
</reference>
<dbReference type="FunFam" id="1.10.150.20:FF:000005">
    <property type="entry name" value="UvrABC system protein C"/>
    <property type="match status" value="1"/>
</dbReference>
<protein>
    <recommendedName>
        <fullName evidence="11 13">UvrABC system protein C</fullName>
        <shortName evidence="13">Protein UvrC</shortName>
    </recommendedName>
    <alternativeName>
        <fullName evidence="12 13">Excinuclease ABC subunit C</fullName>
    </alternativeName>
</protein>
<proteinExistence type="inferred from homology"/>
<dbReference type="PANTHER" id="PTHR30562:SF1">
    <property type="entry name" value="UVRABC SYSTEM PROTEIN C"/>
    <property type="match status" value="1"/>
</dbReference>
<dbReference type="HAMAP" id="MF_00203">
    <property type="entry name" value="UvrC"/>
    <property type="match status" value="1"/>
</dbReference>
<dbReference type="InterPro" id="IPR050066">
    <property type="entry name" value="UvrABC_protein_C"/>
</dbReference>
<feature type="domain" description="UvrC family homology region profile" evidence="16">
    <location>
        <begin position="272"/>
        <end position="531"/>
    </location>
</feature>
<dbReference type="SUPFAM" id="SSF82771">
    <property type="entry name" value="GIY-YIG endonuclease"/>
    <property type="match status" value="1"/>
</dbReference>
<dbReference type="GO" id="GO:0003677">
    <property type="term" value="F:DNA binding"/>
    <property type="evidence" value="ECO:0007669"/>
    <property type="project" value="UniProtKB-UniRule"/>
</dbReference>
<evidence type="ECO:0000313" key="17">
    <source>
        <dbReference type="EMBL" id="RCS58064.1"/>
    </source>
</evidence>
<evidence type="ECO:0000256" key="7">
    <source>
        <dbReference type="ARBA" id="ARBA00023236"/>
    </source>
</evidence>
<evidence type="ECO:0000313" key="18">
    <source>
        <dbReference type="Proteomes" id="UP000252357"/>
    </source>
</evidence>
<dbReference type="Pfam" id="PF02151">
    <property type="entry name" value="UVR"/>
    <property type="match status" value="1"/>
</dbReference>
<evidence type="ECO:0000256" key="12">
    <source>
        <dbReference type="ARBA" id="ARBA00077138"/>
    </source>
</evidence>
<dbReference type="SUPFAM" id="SSF46600">
    <property type="entry name" value="C-terminal UvrC-binding domain of UvrB"/>
    <property type="match status" value="1"/>
</dbReference>
<evidence type="ECO:0000256" key="11">
    <source>
        <dbReference type="ARBA" id="ARBA00067419"/>
    </source>
</evidence>
<dbReference type="NCBIfam" id="TIGR00194">
    <property type="entry name" value="uvrC"/>
    <property type="match status" value="1"/>
</dbReference>
<dbReference type="AlphaFoldDB" id="A0A368L3D1"/>
<keyword evidence="6 13" id="KW-0234">DNA repair</keyword>
<dbReference type="InterPro" id="IPR047296">
    <property type="entry name" value="GIY-YIG_UvrC_Cho"/>
</dbReference>
<dbReference type="GO" id="GO:0009432">
    <property type="term" value="P:SOS response"/>
    <property type="evidence" value="ECO:0007669"/>
    <property type="project" value="UniProtKB-UniRule"/>
</dbReference>
<dbReference type="GO" id="GO:0009380">
    <property type="term" value="C:excinuclease repair complex"/>
    <property type="evidence" value="ECO:0007669"/>
    <property type="project" value="InterPro"/>
</dbReference>
<feature type="domain" description="UVR" evidence="14">
    <location>
        <begin position="221"/>
        <end position="256"/>
    </location>
</feature>
<evidence type="ECO:0000256" key="4">
    <source>
        <dbReference type="ARBA" id="ARBA00022769"/>
    </source>
</evidence>
<dbReference type="SMART" id="SM00278">
    <property type="entry name" value="HhH1"/>
    <property type="match status" value="2"/>
</dbReference>
<evidence type="ECO:0000256" key="1">
    <source>
        <dbReference type="ARBA" id="ARBA00004496"/>
    </source>
</evidence>
<dbReference type="PROSITE" id="PS50151">
    <property type="entry name" value="UVR"/>
    <property type="match status" value="1"/>
</dbReference>
<dbReference type="Pfam" id="PF08459">
    <property type="entry name" value="UvrC_RNaseH_dom"/>
    <property type="match status" value="1"/>
</dbReference>
<organism evidence="17 18">
    <name type="scientific">Parvibium lacunae</name>
    <dbReference type="NCBI Taxonomy" id="1888893"/>
    <lineage>
        <taxon>Bacteria</taxon>
        <taxon>Pseudomonadati</taxon>
        <taxon>Pseudomonadota</taxon>
        <taxon>Betaproteobacteria</taxon>
        <taxon>Burkholderiales</taxon>
        <taxon>Alcaligenaceae</taxon>
        <taxon>Parvibium</taxon>
    </lineage>
</organism>
<dbReference type="InterPro" id="IPR003583">
    <property type="entry name" value="Hlx-hairpin-Hlx_DNA-bd_motif"/>
</dbReference>
<keyword evidence="2 13" id="KW-0963">Cytoplasm</keyword>
<keyword evidence="4 13" id="KW-0228">DNA excision</keyword>
<dbReference type="Pfam" id="PF01541">
    <property type="entry name" value="GIY-YIG"/>
    <property type="match status" value="1"/>
</dbReference>
<keyword evidence="5 13" id="KW-0267">Excision nuclease</keyword>
<dbReference type="RefSeq" id="WP_114402151.1">
    <property type="nucleotide sequence ID" value="NZ_QPGB01000002.1"/>
</dbReference>
<dbReference type="EMBL" id="QPGB01000002">
    <property type="protein sequence ID" value="RCS58064.1"/>
    <property type="molecule type" value="Genomic_DNA"/>
</dbReference>
<dbReference type="GO" id="GO:0005737">
    <property type="term" value="C:cytoplasm"/>
    <property type="evidence" value="ECO:0007669"/>
    <property type="project" value="UniProtKB-SubCell"/>
</dbReference>
<dbReference type="GO" id="GO:0006289">
    <property type="term" value="P:nucleotide-excision repair"/>
    <property type="evidence" value="ECO:0007669"/>
    <property type="project" value="UniProtKB-UniRule"/>
</dbReference>
<dbReference type="SMART" id="SM00465">
    <property type="entry name" value="GIYc"/>
    <property type="match status" value="1"/>
</dbReference>
<keyword evidence="18" id="KW-1185">Reference proteome</keyword>
<dbReference type="Gene3D" id="1.10.150.20">
    <property type="entry name" value="5' to 3' exonuclease, C-terminal subdomain"/>
    <property type="match status" value="1"/>
</dbReference>
<evidence type="ECO:0000256" key="13">
    <source>
        <dbReference type="HAMAP-Rule" id="MF_00203"/>
    </source>
</evidence>
<evidence type="ECO:0000256" key="9">
    <source>
        <dbReference type="ARBA" id="ARBA00061531"/>
    </source>
</evidence>
<dbReference type="Pfam" id="PF14520">
    <property type="entry name" value="HHH_5"/>
    <property type="match status" value="1"/>
</dbReference>
<dbReference type="SUPFAM" id="SSF47781">
    <property type="entry name" value="RuvA domain 2-like"/>
    <property type="match status" value="1"/>
</dbReference>
<dbReference type="InterPro" id="IPR004791">
    <property type="entry name" value="UvrC"/>
</dbReference>
<feature type="domain" description="GIY-YIG" evidence="15">
    <location>
        <begin position="34"/>
        <end position="112"/>
    </location>
</feature>
<dbReference type="Gene3D" id="3.30.420.340">
    <property type="entry name" value="UvrC, RNAse H endonuclease domain"/>
    <property type="match status" value="1"/>
</dbReference>
<dbReference type="InterPro" id="IPR010994">
    <property type="entry name" value="RuvA_2-like"/>
</dbReference>
<dbReference type="GO" id="GO:0009381">
    <property type="term" value="F:excinuclease ABC activity"/>
    <property type="evidence" value="ECO:0007669"/>
    <property type="project" value="UniProtKB-UniRule"/>
</dbReference>
<evidence type="ECO:0000256" key="3">
    <source>
        <dbReference type="ARBA" id="ARBA00022763"/>
    </source>
</evidence>
<comment type="similarity">
    <text evidence="9 13">Belongs to the UvrC family.</text>
</comment>
<dbReference type="FunFam" id="3.40.1440.10:FF:000001">
    <property type="entry name" value="UvrABC system protein C"/>
    <property type="match status" value="1"/>
</dbReference>
<dbReference type="PROSITE" id="PS50165">
    <property type="entry name" value="UVRC"/>
    <property type="match status" value="1"/>
</dbReference>
<name>A0A368L3D1_9BURK</name>
<evidence type="ECO:0000259" key="14">
    <source>
        <dbReference type="PROSITE" id="PS50151"/>
    </source>
</evidence>
<dbReference type="InterPro" id="IPR001162">
    <property type="entry name" value="UvrC_RNase_H_dom"/>
</dbReference>
<evidence type="ECO:0000256" key="8">
    <source>
        <dbReference type="ARBA" id="ARBA00059452"/>
    </source>
</evidence>
<evidence type="ECO:0000259" key="16">
    <source>
        <dbReference type="PROSITE" id="PS50165"/>
    </source>
</evidence>
<comment type="subunit">
    <text evidence="10 13">Interacts with UvrB in an incision complex.</text>
</comment>
<evidence type="ECO:0000256" key="6">
    <source>
        <dbReference type="ARBA" id="ARBA00023204"/>
    </source>
</evidence>
<dbReference type="CDD" id="cd10434">
    <property type="entry name" value="GIY-YIG_UvrC_Cho"/>
    <property type="match status" value="1"/>
</dbReference>
<dbReference type="InterPro" id="IPR035901">
    <property type="entry name" value="GIY-YIG_endonuc_sf"/>
</dbReference>
<keyword evidence="3 13" id="KW-0227">DNA damage</keyword>
<evidence type="ECO:0000256" key="5">
    <source>
        <dbReference type="ARBA" id="ARBA00022881"/>
    </source>
</evidence>
<dbReference type="PROSITE" id="PS50164">
    <property type="entry name" value="GIY_YIG"/>
    <property type="match status" value="1"/>
</dbReference>
<dbReference type="Pfam" id="PF22920">
    <property type="entry name" value="UvrC_RNaseH"/>
    <property type="match status" value="1"/>
</dbReference>
<comment type="subcellular location">
    <subcellularLocation>
        <location evidence="1 13">Cytoplasm</location>
    </subcellularLocation>
</comment>
<dbReference type="FunFam" id="3.30.420.340:FF:000001">
    <property type="entry name" value="UvrABC system protein C"/>
    <property type="match status" value="1"/>
</dbReference>
<sequence>MQPDKPDSPPAAEVAAPVPEEAFDATAFLRQLPHLPGVYRMLGVTGNLLYVGKARDLKKRVSSYFQKNLISPRIAHMVGQIRQIEITVTRSEAEALLLENNLIKTQHPRYNILFRDDKSYPYLKFSGHAFPRVSFYRGATDKRSQFFGPFPNASAVKHSVQILQKVFQLRTCEDSVFQNRSRPCLLHQIQRCSAPCVDKISATAYAQDVAQAMRFLRGESRAMLEEMSARMTALATALRFEEAALVRNQITALTTMQQQQAMEAGQAVDADILAVAIEAGAACLTLAMVRGGRHLGDRTFFPQLPVDLPLPEALDVTDESLAAERMCAAEEAPVATPIAALASELLTAFIAQHYLEAPVPPVLICSHPVAEPDLLAMLESQAGRRLLVQHKPQGQRRAWLDMANSNAKLALSQSLAEASSQRMRTRSLAEVLGMGLDPEALDPLRIECFDISHTMGESTQAACVVYQQHALQPKEYRRYNITDITPGDDYAAMSQALRRRYEGVAAGQGALPEVILIDGGKGQLNIAVAVFHELGLSTDCLIGVAKGEGRKVGLETLFFTDEREPLSLGLEHPALLLVAQIRDEAHRFAITGMRAKRAKQRNQSRLEDIPGIGAKRRQRLLVHFGGLRGVQSASIEDLVQVEGISRQLAEEIYRRLH</sequence>
<evidence type="ECO:0000259" key="15">
    <source>
        <dbReference type="PROSITE" id="PS50164"/>
    </source>
</evidence>
<dbReference type="PANTHER" id="PTHR30562">
    <property type="entry name" value="UVRC/OXIDOREDUCTASE"/>
    <property type="match status" value="1"/>
</dbReference>
<keyword evidence="7 13" id="KW-0742">SOS response</keyword>
<accession>A0A368L3D1</accession>
<dbReference type="Gene3D" id="3.40.1440.10">
    <property type="entry name" value="GIY-YIG endonuclease"/>
    <property type="match status" value="1"/>
</dbReference>
<dbReference type="Proteomes" id="UP000252357">
    <property type="component" value="Unassembled WGS sequence"/>
</dbReference>
<evidence type="ECO:0000256" key="10">
    <source>
        <dbReference type="ARBA" id="ARBA00062841"/>
    </source>
</evidence>